<dbReference type="VEuPathDB" id="FungiDB:C5L36_0A05500"/>
<feature type="domain" description="Bul1 C-terminal" evidence="2">
    <location>
        <begin position="570"/>
        <end position="629"/>
    </location>
</feature>
<dbReference type="Pfam" id="PF04426">
    <property type="entry name" value="Bul1_C"/>
    <property type="match status" value="1"/>
</dbReference>
<keyword evidence="3" id="KW-0436">Ligase</keyword>
<sequence>MRTSNNEDTSLQPPLYENDNETLVDILPSFQMHNFMLNRPIDDKANVDQPPNYEDSSTIASTVVSRQTSLDPSNFLLNNLDKLQKINMPFKAEITLTEELNKVGVPFKQANPLKTYKPGDMVYGFVLFQNPNNFPIPFEQVMISMECDIGTVSPNGKVVKKKIITAYDLEASFNMYGAEGDNDTYHMLDPLDKNYLGFEKRRLDPNIPIKKFFKFRIPHYVLDDCCDSQLWEHLKTPPSFGLNKKSARNTAAALKIDNHLGYGRFDNPSSPMVVKDYAPPNQFVSFYISAQFIGKKLDLYKRFYTKSTHHNYDFIFLKNVEHHFRVTSSVPEEEPMRLISSTDEQLRLLENQAIEAIEVMTERGMLNKVGVTALQEQDEIIFSSNGKAKQQYDVTADSICKKYKPDLFTKSVQIHFKKDLFSKMSGTLNIEFQVREAVKLQSFLPRLLQQTITASEIVPPTIQLCLEFISSDFASKPPSVLKIEPNVIAVDLESHYSLPVTFDSDFVLQERKAVTSTITKFALYYNKLNYMAKEGKFVVPKTVYHALRGLGHAKYNETYIPHVFKNYLMTPEWEYDSVSHKYRAFISLTLDYNSKALQSQPKALVPSFQTCLMARLYKVRMDVKIKKKMLSSYLPAVVVNPTTMLPSKNPNDELYDVLPSYQLYNQIYNRALLPNNKFGELPAYEDDCTESATAETENSRYSSSVKSFNLINNIDKLPRVNAPLKTSIVINDPLKTYLPGEIIAGHVNLENYGSEIIPLEQLFVSLDCDVSIFNSKSNKAYRKNLVRISLRVYFSFRIPHYILDDCCDHQLVEHLKAPPSFGLNCFDSFSKRTQIVHDFAKFGEFVTYSIKAQFMGEKLNANEHEFILLKKTQHAFRVGKVHQLDDHVPFGTTIEQLNTLEKAVSDSIAEIKERKMLSDIGIEKESDQSDILYSSIGKQKFSYNEDPGQMTDYSKYMNFDFPKSLFSSVSGVLDIKIHIDKLAALPGIYELDDLNSLSNTRVPPVVELDFEFKPTKPKSSSHCPSSIDIEPVFFAVDMQSEGKIPFVFDNSFLAMDKSEIMSKFAKFKAYHDEMTRLQETGVCVPNFLSETLVSLNHFVHHETPVKDILERQTIKLNWNYDPNSKSFKCFADFPLKYNVETLSSQKFTLVPGFQNCLFARLYKVCFNIKAGNGKCESVSLPISVH</sequence>
<dbReference type="Pfam" id="PF04425">
    <property type="entry name" value="Bul1_N"/>
    <property type="match status" value="2"/>
</dbReference>
<feature type="domain" description="Bul1 N-terminal" evidence="1">
    <location>
        <begin position="793"/>
        <end position="837"/>
    </location>
</feature>
<evidence type="ECO:0000259" key="1">
    <source>
        <dbReference type="Pfam" id="PF04425"/>
    </source>
</evidence>
<dbReference type="AlphaFoldDB" id="A0A1V2LSJ1"/>
<reference evidence="4" key="1">
    <citation type="journal article" date="2017" name="Genome Announc.">
        <title>Genome sequences of Cyberlindnera fabianii 65, Pichia kudriavzevii 129, and Saccharomyces cerevisiae 131 isolated from fermented masau fruits in Zimbabwe.</title>
        <authorList>
            <person name="van Rijswijck I.M.H."/>
            <person name="Derks M.F.L."/>
            <person name="Abee T."/>
            <person name="de Ridder D."/>
            <person name="Smid E.J."/>
        </authorList>
    </citation>
    <scope>NUCLEOTIDE SEQUENCE [LARGE SCALE GENOMIC DNA]</scope>
    <source>
        <strain evidence="4">129</strain>
    </source>
</reference>
<dbReference type="VEuPathDB" id="FungiDB:C5L36_0A05510"/>
<dbReference type="GO" id="GO:0016874">
    <property type="term" value="F:ligase activity"/>
    <property type="evidence" value="ECO:0007669"/>
    <property type="project" value="UniProtKB-KW"/>
</dbReference>
<dbReference type="EMBL" id="MQVM01000003">
    <property type="protein sequence ID" value="ONH76896.1"/>
    <property type="molecule type" value="Genomic_DNA"/>
</dbReference>
<dbReference type="PANTHER" id="PTHR31904">
    <property type="entry name" value="BYPASS OF STOP CODON PROTEIN 5-RELATED"/>
    <property type="match status" value="1"/>
</dbReference>
<gene>
    <name evidence="3" type="ORF">BOH78_1012</name>
</gene>
<protein>
    <submittedName>
        <fullName evidence="3">Ubiquitin ligase-binding protein BUL2</fullName>
    </submittedName>
</protein>
<comment type="caution">
    <text evidence="3">The sequence shown here is derived from an EMBL/GenBank/DDBJ whole genome shotgun (WGS) entry which is preliminary data.</text>
</comment>
<evidence type="ECO:0000259" key="2">
    <source>
        <dbReference type="Pfam" id="PF04426"/>
    </source>
</evidence>
<dbReference type="InterPro" id="IPR007519">
    <property type="entry name" value="Bul1_N"/>
</dbReference>
<organism evidence="3 4">
    <name type="scientific">Pichia kudriavzevii</name>
    <name type="common">Yeast</name>
    <name type="synonym">Issatchenkia orientalis</name>
    <dbReference type="NCBI Taxonomy" id="4909"/>
    <lineage>
        <taxon>Eukaryota</taxon>
        <taxon>Fungi</taxon>
        <taxon>Dikarya</taxon>
        <taxon>Ascomycota</taxon>
        <taxon>Saccharomycotina</taxon>
        <taxon>Pichiomycetes</taxon>
        <taxon>Pichiales</taxon>
        <taxon>Pichiaceae</taxon>
        <taxon>Pichia</taxon>
    </lineage>
</organism>
<dbReference type="Proteomes" id="UP000189274">
    <property type="component" value="Unassembled WGS sequence"/>
</dbReference>
<dbReference type="PANTHER" id="PTHR31904:SF1">
    <property type="entry name" value="BYPASS OF STOP CODON PROTEIN 5-RELATED"/>
    <property type="match status" value="1"/>
</dbReference>
<feature type="domain" description="Bul1 N-terminal" evidence="1">
    <location>
        <begin position="70"/>
        <end position="332"/>
    </location>
</feature>
<dbReference type="InterPro" id="IPR022794">
    <property type="entry name" value="Bul1_C"/>
</dbReference>
<evidence type="ECO:0000313" key="4">
    <source>
        <dbReference type="Proteomes" id="UP000189274"/>
    </source>
</evidence>
<proteinExistence type="predicted"/>
<accession>A0A1V2LSJ1</accession>
<name>A0A1V2LSJ1_PICKU</name>
<evidence type="ECO:0000313" key="3">
    <source>
        <dbReference type="EMBL" id="ONH76896.1"/>
    </source>
</evidence>
<dbReference type="InterPro" id="IPR039634">
    <property type="entry name" value="Bul1-like"/>
</dbReference>